<accession>A0A820PUI3</accession>
<gene>
    <name evidence="1" type="ORF">OXD698_LOCUS51984</name>
</gene>
<sequence>MTDTVTDFDSSTHPVNDEIKRTKFDYRRHKIIKSGGFGTPSVYHGL</sequence>
<reference evidence="1" key="1">
    <citation type="submission" date="2021-02" db="EMBL/GenBank/DDBJ databases">
        <authorList>
            <person name="Nowell W R."/>
        </authorList>
    </citation>
    <scope>NUCLEOTIDE SEQUENCE</scope>
</reference>
<protein>
    <submittedName>
        <fullName evidence="1">Uncharacterized protein</fullName>
    </submittedName>
</protein>
<dbReference type="AlphaFoldDB" id="A0A820PUI3"/>
<organism evidence="1 2">
    <name type="scientific">Adineta steineri</name>
    <dbReference type="NCBI Taxonomy" id="433720"/>
    <lineage>
        <taxon>Eukaryota</taxon>
        <taxon>Metazoa</taxon>
        <taxon>Spiralia</taxon>
        <taxon>Gnathifera</taxon>
        <taxon>Rotifera</taxon>
        <taxon>Eurotatoria</taxon>
        <taxon>Bdelloidea</taxon>
        <taxon>Adinetida</taxon>
        <taxon>Adinetidae</taxon>
        <taxon>Adineta</taxon>
    </lineage>
</organism>
<proteinExistence type="predicted"/>
<name>A0A820PUI3_9BILA</name>
<feature type="non-terminal residue" evidence="1">
    <location>
        <position position="1"/>
    </location>
</feature>
<evidence type="ECO:0000313" key="1">
    <source>
        <dbReference type="EMBL" id="CAF4410140.1"/>
    </source>
</evidence>
<dbReference type="Proteomes" id="UP000663844">
    <property type="component" value="Unassembled WGS sequence"/>
</dbReference>
<evidence type="ECO:0000313" key="2">
    <source>
        <dbReference type="Proteomes" id="UP000663844"/>
    </source>
</evidence>
<comment type="caution">
    <text evidence="1">The sequence shown here is derived from an EMBL/GenBank/DDBJ whole genome shotgun (WGS) entry which is preliminary data.</text>
</comment>
<dbReference type="EMBL" id="CAJOAZ010027483">
    <property type="protein sequence ID" value="CAF4410140.1"/>
    <property type="molecule type" value="Genomic_DNA"/>
</dbReference>